<keyword evidence="4" id="KW-0813">Transport</keyword>
<protein>
    <submittedName>
        <fullName evidence="4">Potassium channel family protein</fullName>
    </submittedName>
</protein>
<name>A0ABW1G779_9ACTN</name>
<keyword evidence="2" id="KW-0472">Membrane</keyword>
<keyword evidence="2" id="KW-1133">Transmembrane helix</keyword>
<dbReference type="Proteomes" id="UP001596174">
    <property type="component" value="Unassembled WGS sequence"/>
</dbReference>
<evidence type="ECO:0000313" key="5">
    <source>
        <dbReference type="Proteomes" id="UP001596174"/>
    </source>
</evidence>
<dbReference type="Pfam" id="PF02254">
    <property type="entry name" value="TrkA_N"/>
    <property type="match status" value="1"/>
</dbReference>
<feature type="transmembrane region" description="Helical" evidence="2">
    <location>
        <begin position="33"/>
        <end position="49"/>
    </location>
</feature>
<sequence length="348" mass="37654">MLTREEDTAEAGLQWIRLPEHVEPPLRQVLRRLALALLVLVLTALLVYADRSGYHDSARGHPDLLGSFYYATVTLSTTGYGDITPVSAGARLVNILVITPLRVLFLIILVGTTLEVLTTRTRRLWRINRWRSSLDQHVVVIGYGTKGRNAVETLLTKGVQRGQVVVVDPTQKAVAVANSDGLATVMGDGTRTEVLRRAEIERAAHIIIAPQRDDTAVLATLTVRQLNRTAVVTAAAREEENAPLLRQSGATSVITTSSSAGRLLGVSALSPNSGAVLDDLLTVGNGLDVIDRPVRASEVGRSPAECGDLVVAVVRGKRRLAYNEPEAGRLQPMDRVIAIRRTDPTIPL</sequence>
<reference evidence="5" key="1">
    <citation type="journal article" date="2019" name="Int. J. Syst. Evol. Microbiol.">
        <title>The Global Catalogue of Microorganisms (GCM) 10K type strain sequencing project: providing services to taxonomists for standard genome sequencing and annotation.</title>
        <authorList>
            <consortium name="The Broad Institute Genomics Platform"/>
            <consortium name="The Broad Institute Genome Sequencing Center for Infectious Disease"/>
            <person name="Wu L."/>
            <person name="Ma J."/>
        </authorList>
    </citation>
    <scope>NUCLEOTIDE SEQUENCE [LARGE SCALE GENOMIC DNA]</scope>
    <source>
        <strain evidence="5">JCM 4816</strain>
    </source>
</reference>
<comment type="caution">
    <text evidence="4">The sequence shown here is derived from an EMBL/GenBank/DDBJ whole genome shotgun (WGS) entry which is preliminary data.</text>
</comment>
<keyword evidence="2" id="KW-0812">Transmembrane</keyword>
<feature type="domain" description="RCK N-terminal" evidence="3">
    <location>
        <begin position="135"/>
        <end position="255"/>
    </location>
</feature>
<dbReference type="InterPro" id="IPR003148">
    <property type="entry name" value="RCK_N"/>
</dbReference>
<evidence type="ECO:0000256" key="1">
    <source>
        <dbReference type="ARBA" id="ARBA00004651"/>
    </source>
</evidence>
<dbReference type="PANTHER" id="PTHR43833">
    <property type="entry name" value="POTASSIUM CHANNEL PROTEIN 2-RELATED-RELATED"/>
    <property type="match status" value="1"/>
</dbReference>
<comment type="subcellular location">
    <subcellularLocation>
        <location evidence="1">Cell membrane</location>
        <topology evidence="1">Multi-pass membrane protein</topology>
    </subcellularLocation>
</comment>
<dbReference type="Gene3D" id="3.40.50.720">
    <property type="entry name" value="NAD(P)-binding Rossmann-like Domain"/>
    <property type="match status" value="1"/>
</dbReference>
<dbReference type="EMBL" id="JBHSQJ010000084">
    <property type="protein sequence ID" value="MFC5909701.1"/>
    <property type="molecule type" value="Genomic_DNA"/>
</dbReference>
<gene>
    <name evidence="4" type="ORF">ACFP3V_21105</name>
</gene>
<keyword evidence="5" id="KW-1185">Reference proteome</keyword>
<dbReference type="InterPro" id="IPR050721">
    <property type="entry name" value="Trk_Ktr_HKT_K-transport"/>
</dbReference>
<dbReference type="PANTHER" id="PTHR43833:SF9">
    <property type="entry name" value="POTASSIUM CHANNEL PROTEIN YUGO-RELATED"/>
    <property type="match status" value="1"/>
</dbReference>
<organism evidence="4 5">
    <name type="scientific">Streptacidiphilus monticola</name>
    <dbReference type="NCBI Taxonomy" id="2161674"/>
    <lineage>
        <taxon>Bacteria</taxon>
        <taxon>Bacillati</taxon>
        <taxon>Actinomycetota</taxon>
        <taxon>Actinomycetes</taxon>
        <taxon>Kitasatosporales</taxon>
        <taxon>Streptomycetaceae</taxon>
        <taxon>Streptacidiphilus</taxon>
    </lineage>
</organism>
<evidence type="ECO:0000313" key="4">
    <source>
        <dbReference type="EMBL" id="MFC5909701.1"/>
    </source>
</evidence>
<dbReference type="SUPFAM" id="SSF81324">
    <property type="entry name" value="Voltage-gated potassium channels"/>
    <property type="match status" value="1"/>
</dbReference>
<dbReference type="GO" id="GO:0034220">
    <property type="term" value="P:monoatomic ion transmembrane transport"/>
    <property type="evidence" value="ECO:0007669"/>
    <property type="project" value="UniProtKB-KW"/>
</dbReference>
<dbReference type="SUPFAM" id="SSF51735">
    <property type="entry name" value="NAD(P)-binding Rossmann-fold domains"/>
    <property type="match status" value="1"/>
</dbReference>
<proteinExistence type="predicted"/>
<dbReference type="Gene3D" id="1.10.287.70">
    <property type="match status" value="1"/>
</dbReference>
<evidence type="ECO:0000256" key="2">
    <source>
        <dbReference type="SAM" id="Phobius"/>
    </source>
</evidence>
<dbReference type="Pfam" id="PF07885">
    <property type="entry name" value="Ion_trans_2"/>
    <property type="match status" value="1"/>
</dbReference>
<dbReference type="InterPro" id="IPR036291">
    <property type="entry name" value="NAD(P)-bd_dom_sf"/>
</dbReference>
<accession>A0ABW1G779</accession>
<dbReference type="InterPro" id="IPR013099">
    <property type="entry name" value="K_chnl_dom"/>
</dbReference>
<evidence type="ECO:0000259" key="3">
    <source>
        <dbReference type="PROSITE" id="PS51201"/>
    </source>
</evidence>
<dbReference type="PROSITE" id="PS51201">
    <property type="entry name" value="RCK_N"/>
    <property type="match status" value="1"/>
</dbReference>
<dbReference type="RefSeq" id="WP_380585721.1">
    <property type="nucleotide sequence ID" value="NZ_JBHSQJ010000084.1"/>
</dbReference>
<keyword evidence="4" id="KW-0406">Ion transport</keyword>
<keyword evidence="4" id="KW-0407">Ion channel</keyword>
<feature type="transmembrane region" description="Helical" evidence="2">
    <location>
        <begin position="95"/>
        <end position="117"/>
    </location>
</feature>